<gene>
    <name evidence="1" type="ORF">BFV95_4255</name>
</gene>
<dbReference type="EMBL" id="MIPY01000038">
    <property type="protein sequence ID" value="OES25867.1"/>
    <property type="molecule type" value="Genomic_DNA"/>
</dbReference>
<name>A0AB36FP31_ALTMA</name>
<proteinExistence type="predicted"/>
<reference evidence="1 2" key="1">
    <citation type="submission" date="2016-09" db="EMBL/GenBank/DDBJ databases">
        <title>Draft Genome Sequence of four Alteromonas macleodii strains isolated from copper coupons and grown long-term at elevated copper levels.</title>
        <authorList>
            <person name="Cusick K."/>
            <person name="Dale J."/>
            <person name="Little B."/>
            <person name="Biffinger J."/>
        </authorList>
    </citation>
    <scope>NUCLEOTIDE SEQUENCE [LARGE SCALE GENOMIC DNA]</scope>
    <source>
        <strain evidence="1 2">KCP01</strain>
    </source>
</reference>
<keyword evidence="2" id="KW-1185">Reference proteome</keyword>
<dbReference type="Proteomes" id="UP000095392">
    <property type="component" value="Unassembled WGS sequence"/>
</dbReference>
<organism evidence="1 2">
    <name type="scientific">Alteromonas macleodii</name>
    <name type="common">Pseudoalteromonas macleodii</name>
    <dbReference type="NCBI Taxonomy" id="28108"/>
    <lineage>
        <taxon>Bacteria</taxon>
        <taxon>Pseudomonadati</taxon>
        <taxon>Pseudomonadota</taxon>
        <taxon>Gammaproteobacteria</taxon>
        <taxon>Alteromonadales</taxon>
        <taxon>Alteromonadaceae</taxon>
        <taxon>Alteromonas/Salinimonas group</taxon>
        <taxon>Alteromonas</taxon>
    </lineage>
</organism>
<dbReference type="AlphaFoldDB" id="A0AB36FP31"/>
<accession>A0AB36FP31</accession>
<protein>
    <submittedName>
        <fullName evidence="1">Uncharacterized protein</fullName>
    </submittedName>
</protein>
<evidence type="ECO:0000313" key="1">
    <source>
        <dbReference type="EMBL" id="OES25867.1"/>
    </source>
</evidence>
<evidence type="ECO:0000313" key="2">
    <source>
        <dbReference type="Proteomes" id="UP000095392"/>
    </source>
</evidence>
<sequence length="71" mass="8004">MQNSQANTSKSKPTHTASVKIVDGSYTRFDRVGVAWLNDDGKMTFRPYGTQIISGDIYLNPVKEQEEQQPQ</sequence>
<comment type="caution">
    <text evidence="1">The sequence shown here is derived from an EMBL/GenBank/DDBJ whole genome shotgun (WGS) entry which is preliminary data.</text>
</comment>